<dbReference type="EC" id="3.4.-.-" evidence="4"/>
<dbReference type="GO" id="GO:0008233">
    <property type="term" value="F:peptidase activity"/>
    <property type="evidence" value="ECO:0007669"/>
    <property type="project" value="UniProtKB-KW"/>
</dbReference>
<keyword evidence="2" id="KW-0472">Membrane</keyword>
<dbReference type="EMBL" id="JASJND010000005">
    <property type="protein sequence ID" value="MDJ1114519.1"/>
    <property type="molecule type" value="Genomic_DNA"/>
</dbReference>
<dbReference type="GO" id="GO:0006508">
    <property type="term" value="P:proteolysis"/>
    <property type="evidence" value="ECO:0007669"/>
    <property type="project" value="UniProtKB-KW"/>
</dbReference>
<gene>
    <name evidence="4" type="ORF">QNI14_08635</name>
</gene>
<feature type="transmembrane region" description="Helical" evidence="2">
    <location>
        <begin position="125"/>
        <end position="145"/>
    </location>
</feature>
<feature type="transmembrane region" description="Helical" evidence="2">
    <location>
        <begin position="206"/>
        <end position="223"/>
    </location>
</feature>
<proteinExistence type="predicted"/>
<reference evidence="4 5" key="1">
    <citation type="submission" date="2023-05" db="EMBL/GenBank/DDBJ databases">
        <title>Microbacterium dauci sp.nov., Isolated from Carrot Rhizosphere Soil.</title>
        <authorList>
            <person name="Xiao Z."/>
            <person name="Zheng J."/>
        </authorList>
    </citation>
    <scope>NUCLEOTIDE SEQUENCE [LARGE SCALE GENOMIC DNA]</scope>
    <source>
        <strain evidence="4 5">LX3-4</strain>
    </source>
</reference>
<keyword evidence="4" id="KW-0378">Hydrolase</keyword>
<evidence type="ECO:0000313" key="5">
    <source>
        <dbReference type="Proteomes" id="UP001321481"/>
    </source>
</evidence>
<organism evidence="4 5">
    <name type="scientific">Microbacterium dauci</name>
    <dbReference type="NCBI Taxonomy" id="3048008"/>
    <lineage>
        <taxon>Bacteria</taxon>
        <taxon>Bacillati</taxon>
        <taxon>Actinomycetota</taxon>
        <taxon>Actinomycetes</taxon>
        <taxon>Micrococcales</taxon>
        <taxon>Microbacteriaceae</taxon>
        <taxon>Microbacterium</taxon>
    </lineage>
</organism>
<dbReference type="RefSeq" id="WP_283716142.1">
    <property type="nucleotide sequence ID" value="NZ_JASJND010000005.1"/>
</dbReference>
<dbReference type="Proteomes" id="UP001321481">
    <property type="component" value="Unassembled WGS sequence"/>
</dbReference>
<keyword evidence="5" id="KW-1185">Reference proteome</keyword>
<dbReference type="Pfam" id="PF02517">
    <property type="entry name" value="Rce1-like"/>
    <property type="match status" value="1"/>
</dbReference>
<dbReference type="InterPro" id="IPR003675">
    <property type="entry name" value="Rce1/LyrA-like_dom"/>
</dbReference>
<feature type="transmembrane region" description="Helical" evidence="2">
    <location>
        <begin position="235"/>
        <end position="252"/>
    </location>
</feature>
<protein>
    <submittedName>
        <fullName evidence="4">CPBP family glutamic-type intramembrane protease</fullName>
        <ecNumber evidence="4">3.4.-.-</ecNumber>
    </submittedName>
</protein>
<feature type="domain" description="CAAX prenyl protease 2/Lysostaphin resistance protein A-like" evidence="3">
    <location>
        <begin position="167"/>
        <end position="268"/>
    </location>
</feature>
<accession>A0ABT6ZEC7</accession>
<feature type="transmembrane region" description="Helical" evidence="2">
    <location>
        <begin position="65"/>
        <end position="87"/>
    </location>
</feature>
<keyword evidence="4" id="KW-0645">Protease</keyword>
<sequence>MQEQLSDGPGGRIAPSSEDDTTRDVDAPEPGDEASDRGRQRRRRRSRRTDWRLGGTAVRTWDGTLLATAFISLGVGVVASTMVGALWRSPWSALVSLAVLWVGMLVPVVVAFRRGRPAGLLRFRPVDLLYGLVLGVALRLVEGWASGAASKPLPSVATLDGALSPTWLFTDALPAAVFAPAIEEFFFRAVVLIAVFSILRRAAGTFAAALAAVLVSTATFILLHGVDGSLPLSEAIPLGVVGIVTALLVVLTGRIWGALLVHAVYNALMIALIAAGTLLR</sequence>
<evidence type="ECO:0000313" key="4">
    <source>
        <dbReference type="EMBL" id="MDJ1114519.1"/>
    </source>
</evidence>
<evidence type="ECO:0000256" key="1">
    <source>
        <dbReference type="SAM" id="MobiDB-lite"/>
    </source>
</evidence>
<keyword evidence="2" id="KW-1133">Transmembrane helix</keyword>
<feature type="region of interest" description="Disordered" evidence="1">
    <location>
        <begin position="1"/>
        <end position="48"/>
    </location>
</feature>
<evidence type="ECO:0000259" key="3">
    <source>
        <dbReference type="Pfam" id="PF02517"/>
    </source>
</evidence>
<keyword evidence="2" id="KW-0812">Transmembrane</keyword>
<feature type="transmembrane region" description="Helical" evidence="2">
    <location>
        <begin position="93"/>
        <end position="113"/>
    </location>
</feature>
<feature type="transmembrane region" description="Helical" evidence="2">
    <location>
        <begin position="175"/>
        <end position="199"/>
    </location>
</feature>
<evidence type="ECO:0000256" key="2">
    <source>
        <dbReference type="SAM" id="Phobius"/>
    </source>
</evidence>
<comment type="caution">
    <text evidence="4">The sequence shown here is derived from an EMBL/GenBank/DDBJ whole genome shotgun (WGS) entry which is preliminary data.</text>
</comment>
<name>A0ABT6ZEC7_9MICO</name>
<feature type="transmembrane region" description="Helical" evidence="2">
    <location>
        <begin position="259"/>
        <end position="279"/>
    </location>
</feature>